<evidence type="ECO:0000313" key="2">
    <source>
        <dbReference type="EMBL" id="EEF60260.1"/>
    </source>
</evidence>
<name>B9XIJ7_PEDPL</name>
<sequence length="202" mass="22171">MAEKANITSLDAIKSFREALIIYLSKARPTVEEVSSDVKRTRNWIESEQRMLWEGQRKRVAKEVEEAQAALFSSKMSNLREPSVAEQMAVVHAKRALVHAEGKLKQIKYWDREFPNQAEPLEKQVDKLHSVFATDMAQAVVYLTQMIITLEEYAAIAPPSGAMAEPGADVEVTGENAEASAGAAGVPASEPESKSAAEGKDL</sequence>
<dbReference type="EMBL" id="ABOX02000018">
    <property type="protein sequence ID" value="EEF60260.1"/>
    <property type="molecule type" value="Genomic_DNA"/>
</dbReference>
<reference evidence="2 3" key="1">
    <citation type="journal article" date="2011" name="J. Bacteriol.">
        <title>Genome sequence of 'Pedosphaera parvula' Ellin514, an aerobic Verrucomicrobial isolate from pasture soil.</title>
        <authorList>
            <person name="Kant R."/>
            <person name="van Passel M.W."/>
            <person name="Sangwan P."/>
            <person name="Palva A."/>
            <person name="Lucas S."/>
            <person name="Copeland A."/>
            <person name="Lapidus A."/>
            <person name="Glavina Del Rio T."/>
            <person name="Dalin E."/>
            <person name="Tice H."/>
            <person name="Bruce D."/>
            <person name="Goodwin L."/>
            <person name="Pitluck S."/>
            <person name="Chertkov O."/>
            <person name="Larimer F.W."/>
            <person name="Land M.L."/>
            <person name="Hauser L."/>
            <person name="Brettin T.S."/>
            <person name="Detter J.C."/>
            <person name="Han S."/>
            <person name="de Vos W.M."/>
            <person name="Janssen P.H."/>
            <person name="Smidt H."/>
        </authorList>
    </citation>
    <scope>NUCLEOTIDE SEQUENCE [LARGE SCALE GENOMIC DNA]</scope>
    <source>
        <strain evidence="2 3">Ellin514</strain>
    </source>
</reference>
<evidence type="ECO:0000313" key="3">
    <source>
        <dbReference type="Proteomes" id="UP000003688"/>
    </source>
</evidence>
<feature type="compositionally biased region" description="Basic and acidic residues" evidence="1">
    <location>
        <begin position="191"/>
        <end position="202"/>
    </location>
</feature>
<accession>B9XIJ7</accession>
<organism evidence="2 3">
    <name type="scientific">Pedosphaera parvula (strain Ellin514)</name>
    <dbReference type="NCBI Taxonomy" id="320771"/>
    <lineage>
        <taxon>Bacteria</taxon>
        <taxon>Pseudomonadati</taxon>
        <taxon>Verrucomicrobiota</taxon>
        <taxon>Pedosphaerae</taxon>
        <taxon>Pedosphaerales</taxon>
        <taxon>Pedosphaeraceae</taxon>
        <taxon>Pedosphaera</taxon>
    </lineage>
</organism>
<comment type="caution">
    <text evidence="2">The sequence shown here is derived from an EMBL/GenBank/DDBJ whole genome shotgun (WGS) entry which is preliminary data.</text>
</comment>
<dbReference type="OrthoDB" id="192040at2"/>
<protein>
    <submittedName>
        <fullName evidence="2">Uncharacterized protein</fullName>
    </submittedName>
</protein>
<feature type="region of interest" description="Disordered" evidence="1">
    <location>
        <begin position="161"/>
        <end position="202"/>
    </location>
</feature>
<feature type="compositionally biased region" description="Low complexity" evidence="1">
    <location>
        <begin position="177"/>
        <end position="190"/>
    </location>
</feature>
<dbReference type="AlphaFoldDB" id="B9XIJ7"/>
<dbReference type="RefSeq" id="WP_007415640.1">
    <property type="nucleotide sequence ID" value="NZ_ABOX02000018.1"/>
</dbReference>
<dbReference type="STRING" id="320771.Cflav_PD2956"/>
<gene>
    <name evidence="2" type="ORF">Cflav_PD2956</name>
</gene>
<evidence type="ECO:0000256" key="1">
    <source>
        <dbReference type="SAM" id="MobiDB-lite"/>
    </source>
</evidence>
<keyword evidence="3" id="KW-1185">Reference proteome</keyword>
<proteinExistence type="predicted"/>
<dbReference type="Proteomes" id="UP000003688">
    <property type="component" value="Unassembled WGS sequence"/>
</dbReference>